<comment type="similarity">
    <text evidence="2">Belongs to the glycosyltransferase 8 family.</text>
</comment>
<keyword evidence="6" id="KW-1133">Transmembrane helix</keyword>
<keyword evidence="3" id="KW-0328">Glycosyltransferase</keyword>
<name>A0AAW0SHU8_SCYPA</name>
<sequence>MSRRVPAAPFLSGIAFMWFLFMFLSKNHNFDKHSMKTLNRSEVIPQPLTEGSPSLVSPMVIVVCDSVGDKGDIRLLSISKNETDDPDFVKRVQESWSRQAEQLTTMLKTLLYFTKSPLWRIIVMTDTRDTFNKVLNLTTVFPGSRLLLQHRPIWLPRDEPVIKGHWRPCAWAKQFMAEALPDQDSAVYVDTDVLFLGPAEELWWLLHSMGPRQALALAPEPQYLLDTPKRPFAGSVGLNTGVMVANLTRLRQLPGGGLGSAILNSGAITPPPRHDQDALNHYLLHRPHLLLEVTSRWNFSPTCCFLEAPPCADCLSAGILVLHGAGTSFFRFIDRKFLVMYTNLSRLRLGDDPRLLLTKVEGHLSLADYWAHIFPCSNHSGLNHALTLRLADAAMATTLKLPPSA</sequence>
<dbReference type="SUPFAM" id="SSF53448">
    <property type="entry name" value="Nucleotide-diphospho-sugar transferases"/>
    <property type="match status" value="1"/>
</dbReference>
<dbReference type="EMBL" id="JARAKH010000241">
    <property type="protein sequence ID" value="KAK8374718.1"/>
    <property type="molecule type" value="Genomic_DNA"/>
</dbReference>
<evidence type="ECO:0000256" key="2">
    <source>
        <dbReference type="ARBA" id="ARBA00006351"/>
    </source>
</evidence>
<keyword evidence="6" id="KW-0472">Membrane</keyword>
<dbReference type="Gene3D" id="3.90.550.10">
    <property type="entry name" value="Spore Coat Polysaccharide Biosynthesis Protein SpsA, Chain A"/>
    <property type="match status" value="1"/>
</dbReference>
<keyword evidence="6" id="KW-0812">Transmembrane</keyword>
<reference evidence="7 8" key="1">
    <citation type="submission" date="2023-03" db="EMBL/GenBank/DDBJ databases">
        <title>High-quality genome of Scylla paramamosain provides insights in environmental adaptation.</title>
        <authorList>
            <person name="Zhang L."/>
        </authorList>
    </citation>
    <scope>NUCLEOTIDE SEQUENCE [LARGE SCALE GENOMIC DNA]</scope>
    <source>
        <strain evidence="7">LZ_2023a</strain>
        <tissue evidence="7">Muscle</tissue>
    </source>
</reference>
<evidence type="ECO:0000256" key="6">
    <source>
        <dbReference type="SAM" id="Phobius"/>
    </source>
</evidence>
<dbReference type="PANTHER" id="PTHR46012">
    <property type="entry name" value="IP22168P"/>
    <property type="match status" value="1"/>
</dbReference>
<dbReference type="GO" id="GO:0016020">
    <property type="term" value="C:membrane"/>
    <property type="evidence" value="ECO:0007669"/>
    <property type="project" value="UniProtKB-SubCell"/>
</dbReference>
<feature type="transmembrane region" description="Helical" evidence="6">
    <location>
        <begin position="6"/>
        <end position="25"/>
    </location>
</feature>
<dbReference type="InterPro" id="IPR051993">
    <property type="entry name" value="Glycosyltransferase_8"/>
</dbReference>
<dbReference type="InterPro" id="IPR029044">
    <property type="entry name" value="Nucleotide-diphossugar_trans"/>
</dbReference>
<evidence type="ECO:0000256" key="4">
    <source>
        <dbReference type="ARBA" id="ARBA00022679"/>
    </source>
</evidence>
<proteinExistence type="inferred from homology"/>
<dbReference type="GO" id="GO:0035252">
    <property type="term" value="F:UDP-xylosyltransferase activity"/>
    <property type="evidence" value="ECO:0007669"/>
    <property type="project" value="TreeGrafter"/>
</dbReference>
<keyword evidence="8" id="KW-1185">Reference proteome</keyword>
<evidence type="ECO:0000313" key="8">
    <source>
        <dbReference type="Proteomes" id="UP001487740"/>
    </source>
</evidence>
<accession>A0AAW0SHU8</accession>
<dbReference type="PANTHER" id="PTHR46012:SF2">
    <property type="entry name" value="IP22168P"/>
    <property type="match status" value="1"/>
</dbReference>
<comment type="subcellular location">
    <subcellularLocation>
        <location evidence="1">Membrane</location>
        <topology evidence="1">Single-pass type II membrane protein</topology>
    </subcellularLocation>
</comment>
<keyword evidence="4" id="KW-0808">Transferase</keyword>
<evidence type="ECO:0000256" key="3">
    <source>
        <dbReference type="ARBA" id="ARBA00022676"/>
    </source>
</evidence>
<dbReference type="GO" id="GO:0016266">
    <property type="term" value="P:protein O-linked glycosylation via N-acetyl-galactosamine"/>
    <property type="evidence" value="ECO:0007669"/>
    <property type="project" value="TreeGrafter"/>
</dbReference>
<evidence type="ECO:0000256" key="5">
    <source>
        <dbReference type="ARBA" id="ARBA00022968"/>
    </source>
</evidence>
<protein>
    <recommendedName>
        <fullName evidence="9">Glucoside xylosyltransferase 1</fullName>
    </recommendedName>
</protein>
<evidence type="ECO:0000256" key="1">
    <source>
        <dbReference type="ARBA" id="ARBA00004606"/>
    </source>
</evidence>
<keyword evidence="5" id="KW-0735">Signal-anchor</keyword>
<evidence type="ECO:0008006" key="9">
    <source>
        <dbReference type="Google" id="ProtNLM"/>
    </source>
</evidence>
<gene>
    <name evidence="7" type="ORF">O3P69_018677</name>
</gene>
<organism evidence="7 8">
    <name type="scientific">Scylla paramamosain</name>
    <name type="common">Mud crab</name>
    <dbReference type="NCBI Taxonomy" id="85552"/>
    <lineage>
        <taxon>Eukaryota</taxon>
        <taxon>Metazoa</taxon>
        <taxon>Ecdysozoa</taxon>
        <taxon>Arthropoda</taxon>
        <taxon>Crustacea</taxon>
        <taxon>Multicrustacea</taxon>
        <taxon>Malacostraca</taxon>
        <taxon>Eumalacostraca</taxon>
        <taxon>Eucarida</taxon>
        <taxon>Decapoda</taxon>
        <taxon>Pleocyemata</taxon>
        <taxon>Brachyura</taxon>
        <taxon>Eubrachyura</taxon>
        <taxon>Portunoidea</taxon>
        <taxon>Portunidae</taxon>
        <taxon>Portuninae</taxon>
        <taxon>Scylla</taxon>
    </lineage>
</organism>
<dbReference type="Proteomes" id="UP001487740">
    <property type="component" value="Unassembled WGS sequence"/>
</dbReference>
<evidence type="ECO:0000313" key="7">
    <source>
        <dbReference type="EMBL" id="KAK8374718.1"/>
    </source>
</evidence>
<dbReference type="AlphaFoldDB" id="A0AAW0SHU8"/>
<comment type="caution">
    <text evidence="7">The sequence shown here is derived from an EMBL/GenBank/DDBJ whole genome shotgun (WGS) entry which is preliminary data.</text>
</comment>